<dbReference type="Gene3D" id="2.60.40.10">
    <property type="entry name" value="Immunoglobulins"/>
    <property type="match status" value="2"/>
</dbReference>
<feature type="region of interest" description="Disordered" evidence="1">
    <location>
        <begin position="579"/>
        <end position="601"/>
    </location>
</feature>
<dbReference type="InParanoid" id="A0A0G4FCH0"/>
<name>A0A0G4FCH0_VITBC</name>
<feature type="compositionally biased region" description="Basic and acidic residues" evidence="1">
    <location>
        <begin position="585"/>
        <end position="601"/>
    </location>
</feature>
<feature type="compositionally biased region" description="Low complexity" evidence="1">
    <location>
        <begin position="245"/>
        <end position="254"/>
    </location>
</feature>
<organism evidence="2 3">
    <name type="scientific">Vitrella brassicaformis (strain CCMP3155)</name>
    <dbReference type="NCBI Taxonomy" id="1169540"/>
    <lineage>
        <taxon>Eukaryota</taxon>
        <taxon>Sar</taxon>
        <taxon>Alveolata</taxon>
        <taxon>Colpodellida</taxon>
        <taxon>Vitrellaceae</taxon>
        <taxon>Vitrella</taxon>
    </lineage>
</organism>
<dbReference type="EMBL" id="CDMY01000406">
    <property type="protein sequence ID" value="CEM10919.1"/>
    <property type="molecule type" value="Genomic_DNA"/>
</dbReference>
<accession>A0A0G4FCH0</accession>
<dbReference type="Proteomes" id="UP000041254">
    <property type="component" value="Unassembled WGS sequence"/>
</dbReference>
<feature type="compositionally biased region" description="Low complexity" evidence="1">
    <location>
        <begin position="285"/>
        <end position="313"/>
    </location>
</feature>
<feature type="compositionally biased region" description="Basic residues" evidence="1">
    <location>
        <begin position="209"/>
        <end position="222"/>
    </location>
</feature>
<gene>
    <name evidence="2" type="ORF">Vbra_15082</name>
</gene>
<dbReference type="PhylomeDB" id="A0A0G4FCH0"/>
<sequence length="601" mass="66617">MCDASHTEWDNPPSLTGKLNYSATADGVYLLQDGRLDVLRCNVDYVDRLCILDKAARGVAEAHLLYFTGWTSPRIHFQKPTDGRWTDPPGIVCNAFSDRCVWHAQMPFHSRLEFVLNDGSGSWDHAPGGGNYVLRGAGLYLLVDGEILRPESLRHHRQDLLQSVVPDLRAALAEASAGPFVTPSAAVSPTASDTTRATERASERACRPAPHHPARLPHRLHTQRPGQPTPHPTSPPDQPTASRTAEAQQAEAQQATFDLAAPWQQDHDTRDLQRPGLHLYYTLKSGNSGNSNSSASSSGNSSSNNNSSSNGNSEQMQLKCEYVVGFIGSDPSKHRLDSKECLQLTNELWYGHVEQKSMCFVMGITEGGREKEWDAPVGTDGKQGYDSIEQEGVHLLNEGVVHTLWCEDMIAREACLDILSLLDKEAKTAKRAHILYTTSWMYPRCHYRRADEISDSGVREEKWTLSPGVRCEGVPEGGGDLFHVSMAWHENLRVLFNDGDRRRAAWDHPQDGSGAYLIPSPGFYIISQGCMYSASTFNAAEDGLLRRIYQLLEAKTADMAAADEHREAQAELRALASRLSTVRSQESRPSERSDRRHHIGD</sequence>
<feature type="region of interest" description="Disordered" evidence="1">
    <location>
        <begin position="181"/>
        <end position="254"/>
    </location>
</feature>
<feature type="region of interest" description="Disordered" evidence="1">
    <location>
        <begin position="283"/>
        <end position="314"/>
    </location>
</feature>
<evidence type="ECO:0008006" key="4">
    <source>
        <dbReference type="Google" id="ProtNLM"/>
    </source>
</evidence>
<keyword evidence="3" id="KW-1185">Reference proteome</keyword>
<feature type="compositionally biased region" description="Pro residues" evidence="1">
    <location>
        <begin position="227"/>
        <end position="238"/>
    </location>
</feature>
<feature type="compositionally biased region" description="Polar residues" evidence="1">
    <location>
        <begin position="185"/>
        <end position="195"/>
    </location>
</feature>
<evidence type="ECO:0000313" key="3">
    <source>
        <dbReference type="Proteomes" id="UP000041254"/>
    </source>
</evidence>
<dbReference type="AlphaFoldDB" id="A0A0G4FCH0"/>
<proteinExistence type="predicted"/>
<dbReference type="OrthoDB" id="1905742at2759"/>
<dbReference type="VEuPathDB" id="CryptoDB:Vbra_15082"/>
<evidence type="ECO:0000256" key="1">
    <source>
        <dbReference type="SAM" id="MobiDB-lite"/>
    </source>
</evidence>
<evidence type="ECO:0000313" key="2">
    <source>
        <dbReference type="EMBL" id="CEM10919.1"/>
    </source>
</evidence>
<dbReference type="InterPro" id="IPR013783">
    <property type="entry name" value="Ig-like_fold"/>
</dbReference>
<feature type="compositionally biased region" description="Basic and acidic residues" evidence="1">
    <location>
        <begin position="196"/>
        <end position="206"/>
    </location>
</feature>
<reference evidence="2 3" key="1">
    <citation type="submission" date="2014-11" db="EMBL/GenBank/DDBJ databases">
        <authorList>
            <person name="Zhu J."/>
            <person name="Qi W."/>
            <person name="Song R."/>
        </authorList>
    </citation>
    <scope>NUCLEOTIDE SEQUENCE [LARGE SCALE GENOMIC DNA]</scope>
</reference>
<protein>
    <recommendedName>
        <fullName evidence="4">Carbohydrate binding module family 25 domain-containing protein</fullName>
    </recommendedName>
</protein>